<evidence type="ECO:0000313" key="3">
    <source>
        <dbReference type="EMBL" id="NDV60977.1"/>
    </source>
</evidence>
<accession>A0A6B2LYY2</accession>
<reference evidence="3 4" key="1">
    <citation type="submission" date="2020-02" db="EMBL/GenBank/DDBJ databases">
        <title>Albibacoteraceae fam. nov., the first described family within the subdivision 4 Verrucomicrobia.</title>
        <authorList>
            <person name="Xi F."/>
        </authorList>
    </citation>
    <scope>NUCLEOTIDE SEQUENCE [LARGE SCALE GENOMIC DNA]</scope>
    <source>
        <strain evidence="3 4">CK1056</strain>
    </source>
</reference>
<organism evidence="3 4">
    <name type="scientific">Oceanipulchritudo coccoides</name>
    <dbReference type="NCBI Taxonomy" id="2706888"/>
    <lineage>
        <taxon>Bacteria</taxon>
        <taxon>Pseudomonadati</taxon>
        <taxon>Verrucomicrobiota</taxon>
        <taxon>Opitutia</taxon>
        <taxon>Puniceicoccales</taxon>
        <taxon>Oceanipulchritudinaceae</taxon>
        <taxon>Oceanipulchritudo</taxon>
    </lineage>
</organism>
<sequence>MMDEFDESVGEEAAESRGSKLGLGVLMIGIAGIVLGITGIMMANQAQKSLKTLEANLQARPDKTPEMEKALESMEERLVKLGGEFVKLGRADRQLQENTQKAFDAVLGDVKTNREGINDVTEKMTELVDKLENWKPSTTAARRVATPAETAGDGAEAAVAEGGVHIVRSGDTLSKIAVEYGVTLSEIQAANPRVNPRALQIGQKIVIPGN</sequence>
<dbReference type="Gene3D" id="3.10.350.10">
    <property type="entry name" value="LysM domain"/>
    <property type="match status" value="1"/>
</dbReference>
<dbReference type="SMART" id="SM00257">
    <property type="entry name" value="LysM"/>
    <property type="match status" value="1"/>
</dbReference>
<keyword evidence="1" id="KW-0472">Membrane</keyword>
<feature type="domain" description="LysM" evidence="2">
    <location>
        <begin position="163"/>
        <end position="207"/>
    </location>
</feature>
<protein>
    <submittedName>
        <fullName evidence="3">LysM peptidoglycan-binding domain-containing protein</fullName>
    </submittedName>
</protein>
<evidence type="ECO:0000313" key="4">
    <source>
        <dbReference type="Proteomes" id="UP000478417"/>
    </source>
</evidence>
<comment type="caution">
    <text evidence="3">The sequence shown here is derived from an EMBL/GenBank/DDBJ whole genome shotgun (WGS) entry which is preliminary data.</text>
</comment>
<dbReference type="InterPro" id="IPR018392">
    <property type="entry name" value="LysM"/>
</dbReference>
<evidence type="ECO:0000256" key="1">
    <source>
        <dbReference type="SAM" id="Phobius"/>
    </source>
</evidence>
<dbReference type="EMBL" id="JAAGNX010000001">
    <property type="protein sequence ID" value="NDV60977.1"/>
    <property type="molecule type" value="Genomic_DNA"/>
</dbReference>
<dbReference type="RefSeq" id="WP_163961482.1">
    <property type="nucleotide sequence ID" value="NZ_JAAGNX010000001.1"/>
</dbReference>
<keyword evidence="1" id="KW-1133">Transmembrane helix</keyword>
<gene>
    <name evidence="3" type="ORF">G0Q06_00785</name>
</gene>
<dbReference type="PROSITE" id="PS51782">
    <property type="entry name" value="LYSM"/>
    <property type="match status" value="1"/>
</dbReference>
<keyword evidence="1" id="KW-0812">Transmembrane</keyword>
<dbReference type="InterPro" id="IPR036779">
    <property type="entry name" value="LysM_dom_sf"/>
</dbReference>
<dbReference type="Proteomes" id="UP000478417">
    <property type="component" value="Unassembled WGS sequence"/>
</dbReference>
<dbReference type="AlphaFoldDB" id="A0A6B2LYY2"/>
<evidence type="ECO:0000259" key="2">
    <source>
        <dbReference type="PROSITE" id="PS51782"/>
    </source>
</evidence>
<feature type="transmembrane region" description="Helical" evidence="1">
    <location>
        <begin position="21"/>
        <end position="43"/>
    </location>
</feature>
<proteinExistence type="predicted"/>
<keyword evidence="4" id="KW-1185">Reference proteome</keyword>
<dbReference type="PANTHER" id="PTHR33734">
    <property type="entry name" value="LYSM DOMAIN-CONTAINING GPI-ANCHORED PROTEIN 2"/>
    <property type="match status" value="1"/>
</dbReference>
<dbReference type="PANTHER" id="PTHR33734:SF22">
    <property type="entry name" value="MEMBRANE-BOUND LYTIC MUREIN TRANSGLYCOSYLASE D"/>
    <property type="match status" value="1"/>
</dbReference>
<dbReference type="SUPFAM" id="SSF54106">
    <property type="entry name" value="LysM domain"/>
    <property type="match status" value="1"/>
</dbReference>
<dbReference type="CDD" id="cd00118">
    <property type="entry name" value="LysM"/>
    <property type="match status" value="1"/>
</dbReference>
<dbReference type="Pfam" id="PF01476">
    <property type="entry name" value="LysM"/>
    <property type="match status" value="1"/>
</dbReference>
<name>A0A6B2LYY2_9BACT</name>